<keyword evidence="5" id="KW-1185">Reference proteome</keyword>
<evidence type="ECO:0000259" key="3">
    <source>
        <dbReference type="PROSITE" id="PS51462"/>
    </source>
</evidence>
<dbReference type="PANTHER" id="PTHR43736:SF1">
    <property type="entry name" value="DIHYDRONEOPTERIN TRIPHOSPHATE DIPHOSPHATASE"/>
    <property type="match status" value="1"/>
</dbReference>
<proteinExistence type="inferred from homology"/>
<sequence length="160" mass="18604">MKRFPTGQYGRQRLQFFPAPFRAPLRAFAGLVFPWDGNRVLIADIEGRGWCIPSGRVEPDETSLEAVKREALEEAGAHLADIQYIGCYHISERREVRWADCFVAHVTELVEIGRQDESKGRKLATLEELPAIYHLWNPLTRMVFEHSYEILQRQERYGCR</sequence>
<dbReference type="SUPFAM" id="SSF55811">
    <property type="entry name" value="Nudix"/>
    <property type="match status" value="1"/>
</dbReference>
<evidence type="ECO:0000313" key="5">
    <source>
        <dbReference type="Proteomes" id="UP000027982"/>
    </source>
</evidence>
<dbReference type="GO" id="GO:0016787">
    <property type="term" value="F:hydrolase activity"/>
    <property type="evidence" value="ECO:0007669"/>
    <property type="project" value="UniProtKB-KW"/>
</dbReference>
<dbReference type="InterPro" id="IPR015797">
    <property type="entry name" value="NUDIX_hydrolase-like_dom_sf"/>
</dbReference>
<organism evidence="4 5">
    <name type="scientific">Fimbriimonas ginsengisoli Gsoil 348</name>
    <dbReference type="NCBI Taxonomy" id="661478"/>
    <lineage>
        <taxon>Bacteria</taxon>
        <taxon>Bacillati</taxon>
        <taxon>Armatimonadota</taxon>
        <taxon>Fimbriimonadia</taxon>
        <taxon>Fimbriimonadales</taxon>
        <taxon>Fimbriimonadaceae</taxon>
        <taxon>Fimbriimonas</taxon>
    </lineage>
</organism>
<dbReference type="PROSITE" id="PS51462">
    <property type="entry name" value="NUDIX"/>
    <property type="match status" value="1"/>
</dbReference>
<dbReference type="Pfam" id="PF00293">
    <property type="entry name" value="NUDIX"/>
    <property type="match status" value="1"/>
</dbReference>
<evidence type="ECO:0000256" key="2">
    <source>
        <dbReference type="ARBA" id="ARBA00022801"/>
    </source>
</evidence>
<dbReference type="EMBL" id="CP007139">
    <property type="protein sequence ID" value="AIE86208.1"/>
    <property type="molecule type" value="Genomic_DNA"/>
</dbReference>
<keyword evidence="2" id="KW-0378">Hydrolase</keyword>
<dbReference type="Proteomes" id="UP000027982">
    <property type="component" value="Chromosome"/>
</dbReference>
<dbReference type="STRING" id="661478.OP10G_2840"/>
<evidence type="ECO:0000256" key="1">
    <source>
        <dbReference type="ARBA" id="ARBA00005582"/>
    </source>
</evidence>
<dbReference type="KEGG" id="fgi:OP10G_2840"/>
<gene>
    <name evidence="4" type="ORF">OP10G_2840</name>
</gene>
<dbReference type="Gene3D" id="3.90.79.10">
    <property type="entry name" value="Nucleoside Triphosphate Pyrophosphohydrolase"/>
    <property type="match status" value="1"/>
</dbReference>
<feature type="domain" description="Nudix hydrolase" evidence="3">
    <location>
        <begin position="23"/>
        <end position="148"/>
    </location>
</feature>
<comment type="similarity">
    <text evidence="1">Belongs to the Nudix hydrolase family.</text>
</comment>
<dbReference type="PANTHER" id="PTHR43736">
    <property type="entry name" value="ADP-RIBOSE PYROPHOSPHATASE"/>
    <property type="match status" value="1"/>
</dbReference>
<reference evidence="4 5" key="1">
    <citation type="journal article" date="2014" name="PLoS ONE">
        <title>The first complete genome sequence of the class fimbriimonadia in the phylum armatimonadetes.</title>
        <authorList>
            <person name="Hu Z.Y."/>
            <person name="Wang Y.Z."/>
            <person name="Im W.T."/>
            <person name="Wang S.Y."/>
            <person name="Zhao G.P."/>
            <person name="Zheng H.J."/>
            <person name="Quan Z.X."/>
        </authorList>
    </citation>
    <scope>NUCLEOTIDE SEQUENCE [LARGE SCALE GENOMIC DNA]</scope>
    <source>
        <strain evidence="4">Gsoil 348</strain>
    </source>
</reference>
<dbReference type="PROSITE" id="PS00893">
    <property type="entry name" value="NUDIX_BOX"/>
    <property type="match status" value="1"/>
</dbReference>
<dbReference type="OrthoDB" id="9804442at2"/>
<dbReference type="HOGENOM" id="CLU_1649602_0_0_0"/>
<name>A0A068NRN8_FIMGI</name>
<dbReference type="InterPro" id="IPR000086">
    <property type="entry name" value="NUDIX_hydrolase_dom"/>
</dbReference>
<protein>
    <submittedName>
        <fullName evidence="4">Nucleoside triphosphatase YtkD</fullName>
    </submittedName>
</protein>
<dbReference type="RefSeq" id="WP_025225256.1">
    <property type="nucleotide sequence ID" value="NZ_CP007139.1"/>
</dbReference>
<accession>A0A068NRN8</accession>
<dbReference type="InterPro" id="IPR020084">
    <property type="entry name" value="NUDIX_hydrolase_CS"/>
</dbReference>
<dbReference type="eggNOG" id="COG1051">
    <property type="taxonomic scope" value="Bacteria"/>
</dbReference>
<evidence type="ECO:0000313" key="4">
    <source>
        <dbReference type="EMBL" id="AIE86208.1"/>
    </source>
</evidence>
<dbReference type="AlphaFoldDB" id="A0A068NRN8"/>